<accession>A0ABM1AE06</accession>
<dbReference type="RefSeq" id="XP_012945886.1">
    <property type="nucleotide sequence ID" value="XM_013090432.2"/>
</dbReference>
<dbReference type="GeneID" id="106013787"/>
<feature type="region of interest" description="Disordered" evidence="1">
    <location>
        <begin position="217"/>
        <end position="317"/>
    </location>
</feature>
<dbReference type="Proteomes" id="UP000694888">
    <property type="component" value="Unplaced"/>
</dbReference>
<feature type="compositionally biased region" description="Low complexity" evidence="1">
    <location>
        <begin position="285"/>
        <end position="310"/>
    </location>
</feature>
<protein>
    <submittedName>
        <fullName evidence="5">Uncharacterized protein LOC106013787</fullName>
    </submittedName>
</protein>
<gene>
    <name evidence="5" type="primary">LOC106013787</name>
</gene>
<reference evidence="5" key="1">
    <citation type="submission" date="2025-08" db="UniProtKB">
        <authorList>
            <consortium name="RefSeq"/>
        </authorList>
    </citation>
    <scope>IDENTIFICATION</scope>
</reference>
<name>A0ABM1AE06_APLCA</name>
<sequence length="399" mass="42264">MTTTQMFALLVCVGVACVLPRPAASHGRLYEPPGRSTMWRRGYDTEENYDDNQLFCGGFWHQFTRGYKCGVCGDPVDGPLDNEPGGKYATGQITRTYTEGQLIHTTVQVTANHLGYFEFRLCEANDPNLKVNQSCFDQNLLEIVESGGTRDYIGSARGDVNLTLRLPAHVTCSFCTIQWKYHTGNSWGTDPDGKQCIGCGPQEEFYGCSDVKIVASGGRDNQGGSSTGSPSTQGAGSTGNPNTQRTSSIGNPNTQGASSTGNPNTQGTSSTGNPNTQGTSSTRNPIPETSPTPQSSSSSPTGSSRSETTATGGGVTGGGAVQYLALDGTVAMDAWCQYNCPLDFCPDWLCYRAAGARNTPAPASGCRAIGPYANSQDMQDWCVNNCALDNCPPNMCACN</sequence>
<evidence type="ECO:0000259" key="3">
    <source>
        <dbReference type="Pfam" id="PF03067"/>
    </source>
</evidence>
<evidence type="ECO:0000313" key="5">
    <source>
        <dbReference type="RefSeq" id="XP_012945886.1"/>
    </source>
</evidence>
<dbReference type="Pfam" id="PF03067">
    <property type="entry name" value="LPMO_10"/>
    <property type="match status" value="1"/>
</dbReference>
<feature type="compositionally biased region" description="Polar residues" evidence="1">
    <location>
        <begin position="240"/>
        <end position="284"/>
    </location>
</feature>
<organism evidence="4 5">
    <name type="scientific">Aplysia californica</name>
    <name type="common">California sea hare</name>
    <dbReference type="NCBI Taxonomy" id="6500"/>
    <lineage>
        <taxon>Eukaryota</taxon>
        <taxon>Metazoa</taxon>
        <taxon>Spiralia</taxon>
        <taxon>Lophotrochozoa</taxon>
        <taxon>Mollusca</taxon>
        <taxon>Gastropoda</taxon>
        <taxon>Heterobranchia</taxon>
        <taxon>Euthyneura</taxon>
        <taxon>Tectipleura</taxon>
        <taxon>Aplysiida</taxon>
        <taxon>Aplysioidea</taxon>
        <taxon>Aplysiidae</taxon>
        <taxon>Aplysia</taxon>
    </lineage>
</organism>
<proteinExistence type="predicted"/>
<feature type="chain" id="PRO_5046809788" evidence="2">
    <location>
        <begin position="21"/>
        <end position="399"/>
    </location>
</feature>
<evidence type="ECO:0000256" key="2">
    <source>
        <dbReference type="SAM" id="SignalP"/>
    </source>
</evidence>
<feature type="signal peptide" evidence="2">
    <location>
        <begin position="1"/>
        <end position="20"/>
    </location>
</feature>
<evidence type="ECO:0000313" key="4">
    <source>
        <dbReference type="Proteomes" id="UP000694888"/>
    </source>
</evidence>
<feature type="compositionally biased region" description="Low complexity" evidence="1">
    <location>
        <begin position="223"/>
        <end position="239"/>
    </location>
</feature>
<dbReference type="InterPro" id="IPR004302">
    <property type="entry name" value="Cellulose/chitin-bd_N"/>
</dbReference>
<keyword evidence="4" id="KW-1185">Reference proteome</keyword>
<feature type="domain" description="Chitin-binding type-4" evidence="3">
    <location>
        <begin position="26"/>
        <end position="211"/>
    </location>
</feature>
<evidence type="ECO:0000256" key="1">
    <source>
        <dbReference type="SAM" id="MobiDB-lite"/>
    </source>
</evidence>
<keyword evidence="2" id="KW-0732">Signal</keyword>